<sequence length="98" mass="11325">MSSATCESNEEILITNLELRRIELRAFRMQSEHSTTELQPRTSFSTSSLVKEVSRVLRNKLTGTLLWVFTICQPSWYSLGLSSSIYRCKQLRGCNKNY</sequence>
<reference evidence="1 2" key="1">
    <citation type="journal article" date="2023" name="Nucleic Acids Res.">
        <title>The hologenome of Daphnia magna reveals possible DNA methylation and microbiome-mediated evolution of the host genome.</title>
        <authorList>
            <person name="Chaturvedi A."/>
            <person name="Li X."/>
            <person name="Dhandapani V."/>
            <person name="Marshall H."/>
            <person name="Kissane S."/>
            <person name="Cuenca-Cambronero M."/>
            <person name="Asole G."/>
            <person name="Calvet F."/>
            <person name="Ruiz-Romero M."/>
            <person name="Marangio P."/>
            <person name="Guigo R."/>
            <person name="Rago D."/>
            <person name="Mirbahai L."/>
            <person name="Eastwood N."/>
            <person name="Colbourne J.K."/>
            <person name="Zhou J."/>
            <person name="Mallon E."/>
            <person name="Orsini L."/>
        </authorList>
    </citation>
    <scope>NUCLEOTIDE SEQUENCE [LARGE SCALE GENOMIC DNA]</scope>
    <source>
        <strain evidence="1">LRV0_1</strain>
    </source>
</reference>
<keyword evidence="2" id="KW-1185">Reference proteome</keyword>
<accession>A0ABQ9ZIN0</accession>
<dbReference type="EMBL" id="JAOYFB010000004">
    <property type="protein sequence ID" value="KAK4012787.1"/>
    <property type="molecule type" value="Genomic_DNA"/>
</dbReference>
<evidence type="ECO:0000313" key="1">
    <source>
        <dbReference type="EMBL" id="KAK4012787.1"/>
    </source>
</evidence>
<protein>
    <submittedName>
        <fullName evidence="1">Uncharacterized protein</fullName>
    </submittedName>
</protein>
<name>A0ABQ9ZIN0_9CRUS</name>
<gene>
    <name evidence="1" type="ORF">OUZ56_025039</name>
</gene>
<dbReference type="Proteomes" id="UP001234178">
    <property type="component" value="Unassembled WGS sequence"/>
</dbReference>
<organism evidence="1 2">
    <name type="scientific">Daphnia magna</name>
    <dbReference type="NCBI Taxonomy" id="35525"/>
    <lineage>
        <taxon>Eukaryota</taxon>
        <taxon>Metazoa</taxon>
        <taxon>Ecdysozoa</taxon>
        <taxon>Arthropoda</taxon>
        <taxon>Crustacea</taxon>
        <taxon>Branchiopoda</taxon>
        <taxon>Diplostraca</taxon>
        <taxon>Cladocera</taxon>
        <taxon>Anomopoda</taxon>
        <taxon>Daphniidae</taxon>
        <taxon>Daphnia</taxon>
    </lineage>
</organism>
<proteinExistence type="predicted"/>
<evidence type="ECO:0000313" key="2">
    <source>
        <dbReference type="Proteomes" id="UP001234178"/>
    </source>
</evidence>
<comment type="caution">
    <text evidence="1">The sequence shown here is derived from an EMBL/GenBank/DDBJ whole genome shotgun (WGS) entry which is preliminary data.</text>
</comment>